<dbReference type="EMBL" id="JABTEG010000010">
    <property type="protein sequence ID" value="KAG4304241.1"/>
    <property type="molecule type" value="Genomic_DNA"/>
</dbReference>
<keyword evidence="2" id="KW-1185">Reference proteome</keyword>
<dbReference type="Proteomes" id="UP000768646">
    <property type="component" value="Unassembled WGS sequence"/>
</dbReference>
<comment type="caution">
    <text evidence="1">The sequence shown here is derived from an EMBL/GenBank/DDBJ whole genome shotgun (WGS) entry which is preliminary data.</text>
</comment>
<evidence type="ECO:0000313" key="2">
    <source>
        <dbReference type="Proteomes" id="UP000768646"/>
    </source>
</evidence>
<organism evidence="1 2">
    <name type="scientific">Pneumocystis oryctolagi</name>
    <dbReference type="NCBI Taxonomy" id="42067"/>
    <lineage>
        <taxon>Eukaryota</taxon>
        <taxon>Fungi</taxon>
        <taxon>Dikarya</taxon>
        <taxon>Ascomycota</taxon>
        <taxon>Taphrinomycotina</taxon>
        <taxon>Pneumocystomycetes</taxon>
        <taxon>Pneumocystaceae</taxon>
        <taxon>Pneumocystis</taxon>
    </lineage>
</organism>
<proteinExistence type="predicted"/>
<reference evidence="1 2" key="1">
    <citation type="journal article" date="2021" name="Commun. Biol.">
        <title>Genomic insights into the host specific adaptation of the Pneumocystis genus.</title>
        <authorList>
            <person name="Cisse O.H."/>
            <person name="Ma L."/>
            <person name="Dekker J.P."/>
            <person name="Khil P.P."/>
            <person name="Youn J.-H."/>
            <person name="Brenchley J.M."/>
            <person name="Blair R."/>
            <person name="Pahar B."/>
            <person name="Chabe M."/>
            <person name="Van Rompay K.K.A."/>
            <person name="Keesler R."/>
            <person name="Sukura A."/>
            <person name="Hirsch V."/>
            <person name="Kutty G."/>
            <person name="Liu Y."/>
            <person name="Peng L."/>
            <person name="Chen J."/>
            <person name="Song J."/>
            <person name="Weissenbacher-Lang C."/>
            <person name="Xu J."/>
            <person name="Upham N.S."/>
            <person name="Stajich J.E."/>
            <person name="Cuomo C.A."/>
            <person name="Cushion M.T."/>
            <person name="Kovacs J.A."/>
        </authorList>
    </citation>
    <scope>NUCLEOTIDE SEQUENCE [LARGE SCALE GENOMIC DNA]</scope>
    <source>
        <strain evidence="1 2">RABM</strain>
    </source>
</reference>
<name>A0ACB7C9N9_9ASCO</name>
<accession>A0ACB7C9N9</accession>
<protein>
    <submittedName>
        <fullName evidence="1">Uncharacterized protein</fullName>
    </submittedName>
</protein>
<evidence type="ECO:0000313" key="1">
    <source>
        <dbReference type="EMBL" id="KAG4304241.1"/>
    </source>
</evidence>
<gene>
    <name evidence="1" type="ORF">PORY_002422</name>
</gene>
<sequence length="452" mass="51759">MSINASVGGDLVKSSSVSGSFIPLPQAKNVPAFLNKLYNMVSDSASDALIKWSASGESFLVLRPEQVAKHILPRFFKHHNFSSFVRQLNMYGFHKVPHLQHGVLESDSPNEILEFSNPNFLRDQPDLLCLVTRKKGPQSGEDNSPLDYSAIISEIQSIKKHQLTISSDLKRIQMDNQALWQEALNSREKHRHHQETIDKILKFLVSIFSPEKRNIIQKKRRLLLEERSFPEQDQKHQENYVITNHENFFPSQEPPSNDILPYLMEQGSVQNDENRFTLPYLNTSPLLTHTFHIYPKENPSVEHSYSDNILKIQANENLAKNMQLELASQGENLQSLANLLGMDINQINIDLPVENNSKIVQDINENYVSDSKKNPVICFPSEENDYENVNIDEFLNQYGNEYSFDENNSILSNSSTKNDSSIIKVQETNEVKDDINADKNVLICGSKRKRDY</sequence>